<dbReference type="GO" id="GO:0005886">
    <property type="term" value="C:plasma membrane"/>
    <property type="evidence" value="ECO:0007669"/>
    <property type="project" value="UniProtKB-SubCell"/>
</dbReference>
<feature type="transmembrane region" description="Helical" evidence="6">
    <location>
        <begin position="37"/>
        <end position="57"/>
    </location>
</feature>
<feature type="transmembrane region" description="Helical" evidence="6">
    <location>
        <begin position="162"/>
        <end position="185"/>
    </location>
</feature>
<evidence type="ECO:0000313" key="7">
    <source>
        <dbReference type="EMBL" id="GGP21258.1"/>
    </source>
</evidence>
<feature type="transmembrane region" description="Helical" evidence="6">
    <location>
        <begin position="103"/>
        <end position="124"/>
    </location>
</feature>
<keyword evidence="8" id="KW-1185">Reference proteome</keyword>
<protein>
    <submittedName>
        <fullName evidence="7">Lysine transporter LysE</fullName>
    </submittedName>
</protein>
<dbReference type="GO" id="GO:0006865">
    <property type="term" value="P:amino acid transport"/>
    <property type="evidence" value="ECO:0007669"/>
    <property type="project" value="InterPro"/>
</dbReference>
<evidence type="ECO:0000256" key="1">
    <source>
        <dbReference type="ARBA" id="ARBA00004651"/>
    </source>
</evidence>
<dbReference type="PANTHER" id="PTHR38825">
    <property type="entry name" value="LYSINE EXPORTER PROTEIN (LYSE/YGGA)"/>
    <property type="match status" value="1"/>
</dbReference>
<keyword evidence="3 6" id="KW-0812">Transmembrane</keyword>
<keyword evidence="2" id="KW-1003">Cell membrane</keyword>
<dbReference type="InterPro" id="IPR001123">
    <property type="entry name" value="LeuE-type"/>
</dbReference>
<dbReference type="Proteomes" id="UP000610960">
    <property type="component" value="Unassembled WGS sequence"/>
</dbReference>
<reference evidence="7" key="1">
    <citation type="journal article" date="2014" name="Int. J. Syst. Evol. Microbiol.">
        <title>Complete genome sequence of Corynebacterium casei LMG S-19264T (=DSM 44701T), isolated from a smear-ripened cheese.</title>
        <authorList>
            <consortium name="US DOE Joint Genome Institute (JGI-PGF)"/>
            <person name="Walter F."/>
            <person name="Albersmeier A."/>
            <person name="Kalinowski J."/>
            <person name="Ruckert C."/>
        </authorList>
    </citation>
    <scope>NUCLEOTIDE SEQUENCE</scope>
    <source>
        <strain evidence="7">JCM 10088</strain>
    </source>
</reference>
<organism evidence="7 8">
    <name type="scientific">Thermocladium modestius</name>
    <dbReference type="NCBI Taxonomy" id="62609"/>
    <lineage>
        <taxon>Archaea</taxon>
        <taxon>Thermoproteota</taxon>
        <taxon>Thermoprotei</taxon>
        <taxon>Thermoproteales</taxon>
        <taxon>Thermoproteaceae</taxon>
        <taxon>Thermocladium</taxon>
    </lineage>
</organism>
<dbReference type="AlphaFoldDB" id="A0A830GVT5"/>
<evidence type="ECO:0000256" key="6">
    <source>
        <dbReference type="SAM" id="Phobius"/>
    </source>
</evidence>
<keyword evidence="4 6" id="KW-1133">Transmembrane helix</keyword>
<dbReference type="Pfam" id="PF01810">
    <property type="entry name" value="LysE"/>
    <property type="match status" value="1"/>
</dbReference>
<accession>A0A830GVT5</accession>
<evidence type="ECO:0000256" key="2">
    <source>
        <dbReference type="ARBA" id="ARBA00022475"/>
    </source>
</evidence>
<name>A0A830GVT5_9CREN</name>
<gene>
    <name evidence="7" type="ORF">GCM10007981_12340</name>
</gene>
<feature type="transmembrane region" description="Helical" evidence="6">
    <location>
        <begin position="64"/>
        <end position="83"/>
    </location>
</feature>
<keyword evidence="5 6" id="KW-0472">Membrane</keyword>
<proteinExistence type="predicted"/>
<dbReference type="PANTHER" id="PTHR38825:SF2">
    <property type="entry name" value="LYSINE TRANSPORTER LYSE"/>
    <property type="match status" value="1"/>
</dbReference>
<comment type="caution">
    <text evidence="7">The sequence shown here is derived from an EMBL/GenBank/DDBJ whole genome shotgun (WGS) entry which is preliminary data.</text>
</comment>
<dbReference type="RefSeq" id="WP_229657707.1">
    <property type="nucleotide sequence ID" value="NZ_BMNL01000003.1"/>
</dbReference>
<dbReference type="EMBL" id="BMNL01000003">
    <property type="protein sequence ID" value="GGP21258.1"/>
    <property type="molecule type" value="Genomic_DNA"/>
</dbReference>
<sequence length="195" mass="20786">MLRFFLGMALGFSLAVPPGPMNALIAAESLRSPRHGTLVGAGAMTADAILMIISLLLYQLIKPFIDYIYLAGGAIMMYLAYGVVHSAPAQVSGKPSVSYVKGVMMGITNPFQVGWWVTAGLSFISVFGIESVAGLFTAIIIWITVFPVLVNLGKKYGGSTAFTIIKIISAAAIIGFGIYFLVIGMDSVIKQALWR</sequence>
<evidence type="ECO:0000256" key="3">
    <source>
        <dbReference type="ARBA" id="ARBA00022692"/>
    </source>
</evidence>
<evidence type="ECO:0000256" key="4">
    <source>
        <dbReference type="ARBA" id="ARBA00022989"/>
    </source>
</evidence>
<reference evidence="7" key="2">
    <citation type="submission" date="2020-09" db="EMBL/GenBank/DDBJ databases">
        <authorList>
            <person name="Sun Q."/>
            <person name="Ohkuma M."/>
        </authorList>
    </citation>
    <scope>NUCLEOTIDE SEQUENCE</scope>
    <source>
        <strain evidence="7">JCM 10088</strain>
    </source>
</reference>
<evidence type="ECO:0000256" key="5">
    <source>
        <dbReference type="ARBA" id="ARBA00023136"/>
    </source>
</evidence>
<comment type="subcellular location">
    <subcellularLocation>
        <location evidence="1">Cell membrane</location>
        <topology evidence="1">Multi-pass membrane protein</topology>
    </subcellularLocation>
</comment>
<evidence type="ECO:0000313" key="8">
    <source>
        <dbReference type="Proteomes" id="UP000610960"/>
    </source>
</evidence>